<protein>
    <submittedName>
        <fullName evidence="2">Uncharacterized protein</fullName>
    </submittedName>
</protein>
<evidence type="ECO:0000313" key="3">
    <source>
        <dbReference type="Proteomes" id="UP000316270"/>
    </source>
</evidence>
<gene>
    <name evidence="2" type="ORF">FKW77_007841</name>
</gene>
<evidence type="ECO:0000256" key="1">
    <source>
        <dbReference type="SAM" id="MobiDB-lite"/>
    </source>
</evidence>
<proteinExistence type="predicted"/>
<organism evidence="2 3">
    <name type="scientific">Venturia effusa</name>
    <dbReference type="NCBI Taxonomy" id="50376"/>
    <lineage>
        <taxon>Eukaryota</taxon>
        <taxon>Fungi</taxon>
        <taxon>Dikarya</taxon>
        <taxon>Ascomycota</taxon>
        <taxon>Pezizomycotina</taxon>
        <taxon>Dothideomycetes</taxon>
        <taxon>Pleosporomycetidae</taxon>
        <taxon>Venturiales</taxon>
        <taxon>Venturiaceae</taxon>
        <taxon>Venturia</taxon>
    </lineage>
</organism>
<feature type="compositionally biased region" description="Polar residues" evidence="1">
    <location>
        <begin position="15"/>
        <end position="96"/>
    </location>
</feature>
<feature type="compositionally biased region" description="Basic and acidic residues" evidence="1">
    <location>
        <begin position="97"/>
        <end position="106"/>
    </location>
</feature>
<evidence type="ECO:0000313" key="2">
    <source>
        <dbReference type="EMBL" id="QDS76622.1"/>
    </source>
</evidence>
<feature type="compositionally biased region" description="Basic and acidic residues" evidence="1">
    <location>
        <begin position="167"/>
        <end position="177"/>
    </location>
</feature>
<feature type="region of interest" description="Disordered" evidence="1">
    <location>
        <begin position="1"/>
        <end position="177"/>
    </location>
</feature>
<keyword evidence="3" id="KW-1185">Reference proteome</keyword>
<dbReference type="Proteomes" id="UP000316270">
    <property type="component" value="Chromosome 15"/>
</dbReference>
<sequence>MPSLTLGFPEDENTELSVQLQQAIPKSASAPTENSSTRKMSFQGHPTSTGNASSKSCTLSRLSDTTPTDINTPDSTTKAAFAPTSSATHDQLTSTKEASRVDEQRPDLPSSNLDNPLISDDVPLHKTANLERTCRPPQKERKSRFTELFDFDDPAHFAATTGLQPYSRERADQDTKE</sequence>
<name>A0A517LLV1_9PEZI</name>
<feature type="compositionally biased region" description="Basic and acidic residues" evidence="1">
    <location>
        <begin position="122"/>
        <end position="147"/>
    </location>
</feature>
<accession>A0A517LLV1</accession>
<dbReference type="EMBL" id="CP042199">
    <property type="protein sequence ID" value="QDS76622.1"/>
    <property type="molecule type" value="Genomic_DNA"/>
</dbReference>
<reference evidence="2 3" key="1">
    <citation type="submission" date="2019-07" db="EMBL/GenBank/DDBJ databases">
        <title>Finished genome of Venturia effusa.</title>
        <authorList>
            <person name="Young C.A."/>
            <person name="Cox M.P."/>
            <person name="Ganley A.R.D."/>
            <person name="David W.J."/>
        </authorList>
    </citation>
    <scope>NUCLEOTIDE SEQUENCE [LARGE SCALE GENOMIC DNA]</scope>
    <source>
        <strain evidence="3">albino</strain>
    </source>
</reference>
<dbReference type="AlphaFoldDB" id="A0A517LLV1"/>